<dbReference type="STRING" id="1602171.ST44_09400"/>
<feature type="transmembrane region" description="Helical" evidence="1">
    <location>
        <begin position="159"/>
        <end position="178"/>
    </location>
</feature>
<dbReference type="Pfam" id="PF01569">
    <property type="entry name" value="PAP2"/>
    <property type="match status" value="1"/>
</dbReference>
<dbReference type="RefSeq" id="WP_042519647.1">
    <property type="nucleotide sequence ID" value="NZ_JALFDM010000007.1"/>
</dbReference>
<feature type="transmembrane region" description="Helical" evidence="1">
    <location>
        <begin position="199"/>
        <end position="221"/>
    </location>
</feature>
<dbReference type="SUPFAM" id="SSF48317">
    <property type="entry name" value="Acid phosphatase/Vanadium-dependent haloperoxidase"/>
    <property type="match status" value="1"/>
</dbReference>
<accession>A0A0D0I4C7</accession>
<dbReference type="SMART" id="SM00014">
    <property type="entry name" value="acidPPc"/>
    <property type="match status" value="1"/>
</dbReference>
<keyword evidence="1" id="KW-0812">Transmembrane</keyword>
<evidence type="ECO:0000313" key="3">
    <source>
        <dbReference type="EMBL" id="KIP61593.1"/>
    </source>
</evidence>
<proteinExistence type="predicted"/>
<dbReference type="AlphaFoldDB" id="A0A0D0I4C7"/>
<dbReference type="InterPro" id="IPR000326">
    <property type="entry name" value="PAP2/HPO"/>
</dbReference>
<comment type="caution">
    <text evidence="3">The sequence shown here is derived from an EMBL/GenBank/DDBJ whole genome shotgun (WGS) entry which is preliminary data.</text>
</comment>
<dbReference type="Proteomes" id="UP000032046">
    <property type="component" value="Unassembled WGS sequence"/>
</dbReference>
<dbReference type="OrthoDB" id="9789113at2"/>
<feature type="transmembrane region" description="Helical" evidence="1">
    <location>
        <begin position="135"/>
        <end position="153"/>
    </location>
</feature>
<evidence type="ECO:0000256" key="1">
    <source>
        <dbReference type="SAM" id="Phobius"/>
    </source>
</evidence>
<feature type="transmembrane region" description="Helical" evidence="1">
    <location>
        <begin position="107"/>
        <end position="128"/>
    </location>
</feature>
<gene>
    <name evidence="3" type="ORF">ST44_09400</name>
</gene>
<keyword evidence="4" id="KW-1185">Reference proteome</keyword>
<feature type="transmembrane region" description="Helical" evidence="1">
    <location>
        <begin position="57"/>
        <end position="77"/>
    </location>
</feature>
<dbReference type="Gene3D" id="1.20.144.10">
    <property type="entry name" value="Phosphatidic acid phosphatase type 2/haloperoxidase"/>
    <property type="match status" value="1"/>
</dbReference>
<name>A0A0D0I4C7_9BACT</name>
<feature type="transmembrane region" description="Helical" evidence="1">
    <location>
        <begin position="20"/>
        <end position="45"/>
    </location>
</feature>
<evidence type="ECO:0000259" key="2">
    <source>
        <dbReference type="SMART" id="SM00014"/>
    </source>
</evidence>
<sequence length="226" mass="25400">MTGNIDLAILQMVNGSESSFLDGLMVTLTSGFTWIPLYIALLYLVISNNDNMTKIMLIILCGIGCVMFSGGICDFIIKPMIGRTRPINDDMLDGIIYTVGDMSNKDFSFFSSHAANTTSLTMFFSLLVRNRKFTVAMTAWALINCYTRLYLGMHYPFDVLVGIAWGALVGLLLYLVYLKVYDRMFPDVEFISSQYTSKGYTIITIDIVLLTMSLLFLYAILRSFIS</sequence>
<dbReference type="PANTHER" id="PTHR14969:SF13">
    <property type="entry name" value="AT30094P"/>
    <property type="match status" value="1"/>
</dbReference>
<reference evidence="3 4" key="1">
    <citation type="submission" date="2015-01" db="EMBL/GenBank/DDBJ databases">
        <title>Comparative genomics of non-oral Prevotella species.</title>
        <authorList>
            <person name="Accetto T."/>
            <person name="Nograsek B."/>
            <person name="Avgustin G."/>
        </authorList>
    </citation>
    <scope>NUCLEOTIDE SEQUENCE [LARGE SCALE GENOMIC DNA]</scope>
    <source>
        <strain evidence="3 4">P5-119</strain>
    </source>
</reference>
<keyword evidence="1" id="KW-1133">Transmembrane helix</keyword>
<keyword evidence="1" id="KW-0472">Membrane</keyword>
<protein>
    <recommendedName>
        <fullName evidence="2">Phosphatidic acid phosphatase type 2/haloperoxidase domain-containing protein</fullName>
    </recommendedName>
</protein>
<dbReference type="InterPro" id="IPR036938">
    <property type="entry name" value="PAP2/HPO_sf"/>
</dbReference>
<evidence type="ECO:0000313" key="4">
    <source>
        <dbReference type="Proteomes" id="UP000032046"/>
    </source>
</evidence>
<dbReference type="PANTHER" id="PTHR14969">
    <property type="entry name" value="SPHINGOSINE-1-PHOSPHATE PHOSPHOHYDROLASE"/>
    <property type="match status" value="1"/>
</dbReference>
<dbReference type="EMBL" id="JXQK01000065">
    <property type="protein sequence ID" value="KIP61593.1"/>
    <property type="molecule type" value="Genomic_DNA"/>
</dbReference>
<feature type="domain" description="Phosphatidic acid phosphatase type 2/haloperoxidase" evidence="2">
    <location>
        <begin position="58"/>
        <end position="174"/>
    </location>
</feature>
<organism evidence="3 4">
    <name type="scientific">Prevotella pectinovora</name>
    <dbReference type="NCBI Taxonomy" id="1602169"/>
    <lineage>
        <taxon>Bacteria</taxon>
        <taxon>Pseudomonadati</taxon>
        <taxon>Bacteroidota</taxon>
        <taxon>Bacteroidia</taxon>
        <taxon>Bacteroidales</taxon>
        <taxon>Prevotellaceae</taxon>
        <taxon>Prevotella</taxon>
    </lineage>
</organism>